<accession>A0AAW0FD21</accession>
<reference evidence="2 3" key="1">
    <citation type="submission" date="2022-09" db="EMBL/GenBank/DDBJ databases">
        <authorList>
            <person name="Palmer J.M."/>
        </authorList>
    </citation>
    <scope>NUCLEOTIDE SEQUENCE [LARGE SCALE GENOMIC DNA]</scope>
    <source>
        <strain evidence="2 3">DSM 7382</strain>
    </source>
</reference>
<protein>
    <recommendedName>
        <fullName evidence="1">F-box domain-containing protein</fullName>
    </recommendedName>
</protein>
<sequence length="662" mass="74876">MTTQPAYLLCLPEDVLLDMLIGFEYSSILSIRQTCKRLLMISQAKQLWVKLYFREIVQRNLPYASYWETLGNIDAARLEGLVLHTLRLEQRMASSRTPIHIPMNQKRSITWIRLVHSEWLLVASSDATVSVITLWSVCDLLSPEEEATPLAEAFLSAPVNHGVIDLYEGGVVIALELRGKIDSVDILSVVGYDGALRICRLRTLDNVGHPRFIKGGLIGVSLINNINTIRIVGWADNSMKCLRYYPDEQGGAVAMYLDDEWIGVVRRQVLEIYIPYGHNYTCWRAFKLSHDVGTASFSPRTRSYPSCRSSDPLRLCISCNEGLFVYEIACDPKNGISSVQLLWHYLPPPVPLADFYPVPSKASLGVRGTTVSWIHGHVNEYDKPVSFAHTRVVPGETEPPVFTMYDEDMPALDSLGLYDFDDARGVLVLGNAFGELSLFDFSGTDPGLFRNCLAPGIGAGSYTGQDLLPTNEITSYPGPPFPYMERLESAKTDTFEFWDRHRPKEIPDGWTADLRATNKDIPWYTTCSGVILTPYRFGWISENAGHFYGRPIPLLYREDSVNIYAEWIISDIGGLLFVRCRELDENYMIAKPGVTLQQLADSITARRSILAKRVKYDWSQCVVGFRFMESMRCEWETRSRHRGKEMLQRGGRVSDIVLECKV</sequence>
<dbReference type="AlphaFoldDB" id="A0AAW0FD21"/>
<evidence type="ECO:0000313" key="3">
    <source>
        <dbReference type="Proteomes" id="UP001385951"/>
    </source>
</evidence>
<dbReference type="EMBL" id="JASBNA010000098">
    <property type="protein sequence ID" value="KAK7676997.1"/>
    <property type="molecule type" value="Genomic_DNA"/>
</dbReference>
<dbReference type="PROSITE" id="PS50181">
    <property type="entry name" value="FBOX"/>
    <property type="match status" value="1"/>
</dbReference>
<keyword evidence="3" id="KW-1185">Reference proteome</keyword>
<gene>
    <name evidence="2" type="ORF">QCA50_020026</name>
</gene>
<dbReference type="InterPro" id="IPR001810">
    <property type="entry name" value="F-box_dom"/>
</dbReference>
<proteinExistence type="predicted"/>
<evidence type="ECO:0000313" key="2">
    <source>
        <dbReference type="EMBL" id="KAK7676997.1"/>
    </source>
</evidence>
<comment type="caution">
    <text evidence="2">The sequence shown here is derived from an EMBL/GenBank/DDBJ whole genome shotgun (WGS) entry which is preliminary data.</text>
</comment>
<dbReference type="Proteomes" id="UP001385951">
    <property type="component" value="Unassembled WGS sequence"/>
</dbReference>
<feature type="domain" description="F-box" evidence="1">
    <location>
        <begin position="5"/>
        <end position="51"/>
    </location>
</feature>
<organism evidence="2 3">
    <name type="scientific">Cerrena zonata</name>
    <dbReference type="NCBI Taxonomy" id="2478898"/>
    <lineage>
        <taxon>Eukaryota</taxon>
        <taxon>Fungi</taxon>
        <taxon>Dikarya</taxon>
        <taxon>Basidiomycota</taxon>
        <taxon>Agaricomycotina</taxon>
        <taxon>Agaricomycetes</taxon>
        <taxon>Polyporales</taxon>
        <taxon>Cerrenaceae</taxon>
        <taxon>Cerrena</taxon>
    </lineage>
</organism>
<name>A0AAW0FD21_9APHY</name>
<evidence type="ECO:0000259" key="1">
    <source>
        <dbReference type="PROSITE" id="PS50181"/>
    </source>
</evidence>
<dbReference type="SUPFAM" id="SSF81383">
    <property type="entry name" value="F-box domain"/>
    <property type="match status" value="1"/>
</dbReference>
<dbReference type="InterPro" id="IPR036047">
    <property type="entry name" value="F-box-like_dom_sf"/>
</dbReference>